<feature type="domain" description="DUF6534" evidence="2">
    <location>
        <begin position="171"/>
        <end position="237"/>
    </location>
</feature>
<name>A0A0D2M7J0_HYPSF</name>
<feature type="transmembrane region" description="Helical" evidence="1">
    <location>
        <begin position="119"/>
        <end position="143"/>
    </location>
</feature>
<organism evidence="3 4">
    <name type="scientific">Hypholoma sublateritium (strain FD-334 SS-4)</name>
    <dbReference type="NCBI Taxonomy" id="945553"/>
    <lineage>
        <taxon>Eukaryota</taxon>
        <taxon>Fungi</taxon>
        <taxon>Dikarya</taxon>
        <taxon>Basidiomycota</taxon>
        <taxon>Agaricomycotina</taxon>
        <taxon>Agaricomycetes</taxon>
        <taxon>Agaricomycetidae</taxon>
        <taxon>Agaricales</taxon>
        <taxon>Agaricineae</taxon>
        <taxon>Strophariaceae</taxon>
        <taxon>Hypholoma</taxon>
    </lineage>
</organism>
<reference evidence="4" key="1">
    <citation type="submission" date="2014-04" db="EMBL/GenBank/DDBJ databases">
        <title>Evolutionary Origins and Diversification of the Mycorrhizal Mutualists.</title>
        <authorList>
            <consortium name="DOE Joint Genome Institute"/>
            <consortium name="Mycorrhizal Genomics Consortium"/>
            <person name="Kohler A."/>
            <person name="Kuo A."/>
            <person name="Nagy L.G."/>
            <person name="Floudas D."/>
            <person name="Copeland A."/>
            <person name="Barry K.W."/>
            <person name="Cichocki N."/>
            <person name="Veneault-Fourrey C."/>
            <person name="LaButti K."/>
            <person name="Lindquist E.A."/>
            <person name="Lipzen A."/>
            <person name="Lundell T."/>
            <person name="Morin E."/>
            <person name="Murat C."/>
            <person name="Riley R."/>
            <person name="Ohm R."/>
            <person name="Sun H."/>
            <person name="Tunlid A."/>
            <person name="Henrissat B."/>
            <person name="Grigoriev I.V."/>
            <person name="Hibbett D.S."/>
            <person name="Martin F."/>
        </authorList>
    </citation>
    <scope>NUCLEOTIDE SEQUENCE [LARGE SCALE GENOMIC DNA]</scope>
    <source>
        <strain evidence="4">FD-334 SS-4</strain>
    </source>
</reference>
<dbReference type="Proteomes" id="UP000054270">
    <property type="component" value="Unassembled WGS sequence"/>
</dbReference>
<sequence>MALATSPAVDVPKTFGALLLGGLLASLLSGFVVVQVVAYFRLYPRDTRNIKVLVLSVWVLDTCHTAFIWAALWSYIIGDYGEMADIDIIHWNIAAILTFLVHIRIILLSKRNYYITAPIILLACLRLDSLYLSLSMIKLLPIFNDLVSASVTTAEINILKIQGRNTCLALSTAVDVLITVSLFVLLQSSRADAPSLTAVIDSLIRYAFETGSLTCAGTVISMICHAGPRSRLLAICYTLAVNARESDISWFAFCNWKALCQLLAGDETHLMLPEIQAK</sequence>
<dbReference type="PANTHER" id="PTHR40465">
    <property type="entry name" value="CHROMOSOME 1, WHOLE GENOME SHOTGUN SEQUENCE"/>
    <property type="match status" value="1"/>
</dbReference>
<dbReference type="OMA" id="RIDTIPW"/>
<dbReference type="EMBL" id="KN817580">
    <property type="protein sequence ID" value="KJA19168.1"/>
    <property type="molecule type" value="Genomic_DNA"/>
</dbReference>
<evidence type="ECO:0000313" key="3">
    <source>
        <dbReference type="EMBL" id="KJA19168.1"/>
    </source>
</evidence>
<protein>
    <recommendedName>
        <fullName evidence="2">DUF6534 domain-containing protein</fullName>
    </recommendedName>
</protein>
<proteinExistence type="predicted"/>
<feature type="transmembrane region" description="Helical" evidence="1">
    <location>
        <begin position="15"/>
        <end position="40"/>
    </location>
</feature>
<keyword evidence="4" id="KW-1185">Reference proteome</keyword>
<accession>A0A0D2M7J0</accession>
<dbReference type="InterPro" id="IPR045339">
    <property type="entry name" value="DUF6534"/>
</dbReference>
<dbReference type="OrthoDB" id="3206554at2759"/>
<keyword evidence="1" id="KW-0472">Membrane</keyword>
<dbReference type="PANTHER" id="PTHR40465:SF1">
    <property type="entry name" value="DUF6534 DOMAIN-CONTAINING PROTEIN"/>
    <property type="match status" value="1"/>
</dbReference>
<dbReference type="AlphaFoldDB" id="A0A0D2M7J0"/>
<keyword evidence="1" id="KW-0812">Transmembrane</keyword>
<feature type="transmembrane region" description="Helical" evidence="1">
    <location>
        <begin position="88"/>
        <end position="107"/>
    </location>
</feature>
<evidence type="ECO:0000259" key="2">
    <source>
        <dbReference type="Pfam" id="PF20152"/>
    </source>
</evidence>
<feature type="transmembrane region" description="Helical" evidence="1">
    <location>
        <begin position="52"/>
        <end position="76"/>
    </location>
</feature>
<evidence type="ECO:0000256" key="1">
    <source>
        <dbReference type="SAM" id="Phobius"/>
    </source>
</evidence>
<gene>
    <name evidence="3" type="ORF">HYPSUDRAFT_56718</name>
</gene>
<keyword evidence="1" id="KW-1133">Transmembrane helix</keyword>
<dbReference type="STRING" id="945553.A0A0D2M7J0"/>
<dbReference type="Pfam" id="PF20152">
    <property type="entry name" value="DUF6534"/>
    <property type="match status" value="1"/>
</dbReference>
<evidence type="ECO:0000313" key="4">
    <source>
        <dbReference type="Proteomes" id="UP000054270"/>
    </source>
</evidence>